<feature type="domain" description="EthD" evidence="2">
    <location>
        <begin position="16"/>
        <end position="108"/>
    </location>
</feature>
<dbReference type="SUPFAM" id="SSF54909">
    <property type="entry name" value="Dimeric alpha+beta barrel"/>
    <property type="match status" value="1"/>
</dbReference>
<dbReference type="InterPro" id="IPR009799">
    <property type="entry name" value="EthD_dom"/>
</dbReference>
<sequence>MSSPQLYTLTICACRKDGMDEDEYHQYLSDHHSKIVATHLASRGITHNTTETKKMMSQIFGNFPEGQTAGYDCFIQIVFKDVQDYIRAKDDPYYKEVILPDHTHFANTEKTFFVTGWLETHILNGQVVQG</sequence>
<dbReference type="Gene3D" id="3.30.70.100">
    <property type="match status" value="1"/>
</dbReference>
<evidence type="ECO:0000256" key="1">
    <source>
        <dbReference type="ARBA" id="ARBA00005986"/>
    </source>
</evidence>
<evidence type="ECO:0000259" key="2">
    <source>
        <dbReference type="Pfam" id="PF07110"/>
    </source>
</evidence>
<protein>
    <recommendedName>
        <fullName evidence="2">EthD domain-containing protein</fullName>
    </recommendedName>
</protein>
<dbReference type="HOGENOM" id="CLU_115019_0_0_1"/>
<comment type="caution">
    <text evidence="3">The sequence shown here is derived from an EMBL/GenBank/DDBJ whole genome shotgun (WGS) entry which is preliminary data.</text>
</comment>
<name>A0A093VDP5_TALMA</name>
<gene>
    <name evidence="3" type="ORF">GQ26_0260880</name>
</gene>
<reference evidence="3" key="1">
    <citation type="journal article" date="2014" name="PLoS Genet.">
        <title>Signature Gene Expression Reveals Novel Clues to the Molecular Mechanisms of Dimorphic Transition in Penicillium marneffei.</title>
        <authorList>
            <person name="Yang E."/>
            <person name="Wang G."/>
            <person name="Cai J."/>
            <person name="Woo P.C."/>
            <person name="Lau S.K."/>
            <person name="Yuen K.-Y."/>
            <person name="Chow W.-N."/>
            <person name="Lin X."/>
        </authorList>
    </citation>
    <scope>NUCLEOTIDE SEQUENCE [LARGE SCALE GENOMIC DNA]</scope>
    <source>
        <strain evidence="3">PM1</strain>
    </source>
</reference>
<dbReference type="InterPro" id="IPR011008">
    <property type="entry name" value="Dimeric_a/b-barrel"/>
</dbReference>
<evidence type="ECO:0000313" key="3">
    <source>
        <dbReference type="EMBL" id="KFX44826.1"/>
    </source>
</evidence>
<dbReference type="AlphaFoldDB" id="A0A093VDP5"/>
<dbReference type="EMBL" id="JPOX01000026">
    <property type="protein sequence ID" value="KFX44826.1"/>
    <property type="molecule type" value="Genomic_DNA"/>
</dbReference>
<organism evidence="3">
    <name type="scientific">Talaromyces marneffei PM1</name>
    <dbReference type="NCBI Taxonomy" id="1077442"/>
    <lineage>
        <taxon>Eukaryota</taxon>
        <taxon>Fungi</taxon>
        <taxon>Dikarya</taxon>
        <taxon>Ascomycota</taxon>
        <taxon>Pezizomycotina</taxon>
        <taxon>Eurotiomycetes</taxon>
        <taxon>Eurotiomycetidae</taxon>
        <taxon>Eurotiales</taxon>
        <taxon>Trichocomaceae</taxon>
        <taxon>Talaromyces</taxon>
        <taxon>Talaromyces sect. Talaromyces</taxon>
    </lineage>
</organism>
<accession>A0A093VDP5</accession>
<dbReference type="GO" id="GO:0016491">
    <property type="term" value="F:oxidoreductase activity"/>
    <property type="evidence" value="ECO:0007669"/>
    <property type="project" value="InterPro"/>
</dbReference>
<proteinExistence type="inferred from homology"/>
<dbReference type="eggNOG" id="ENOG502R16B">
    <property type="taxonomic scope" value="Eukaryota"/>
</dbReference>
<dbReference type="Pfam" id="PF07110">
    <property type="entry name" value="EthD"/>
    <property type="match status" value="1"/>
</dbReference>
<comment type="similarity">
    <text evidence="1">Belongs to the tpcK family.</text>
</comment>